<reference evidence="3" key="1">
    <citation type="submission" date="2018-06" db="EMBL/GenBank/DDBJ databases">
        <title>Complete genome of Pseudomonas insecticola strain QZS01.</title>
        <authorList>
            <person name="Wang J."/>
            <person name="Su Q."/>
        </authorList>
    </citation>
    <scope>NUCLEOTIDE SEQUENCE [LARGE SCALE GENOMIC DNA]</scope>
    <source>
        <strain evidence="3">QZS01</strain>
    </source>
</reference>
<evidence type="ECO:0000313" key="2">
    <source>
        <dbReference type="EMBL" id="AZS52130.1"/>
    </source>
</evidence>
<dbReference type="Proteomes" id="UP000273143">
    <property type="component" value="Chromosome"/>
</dbReference>
<evidence type="ECO:0000256" key="1">
    <source>
        <dbReference type="RuleBase" id="RU000363"/>
    </source>
</evidence>
<comment type="similarity">
    <text evidence="1">Belongs to the short-chain dehydrogenases/reductases (SDR) family.</text>
</comment>
<dbReference type="GO" id="GO:0016491">
    <property type="term" value="F:oxidoreductase activity"/>
    <property type="evidence" value="ECO:0007669"/>
    <property type="project" value="TreeGrafter"/>
</dbReference>
<name>A0A451EQK8_9GAMM</name>
<evidence type="ECO:0000313" key="3">
    <source>
        <dbReference type="Proteomes" id="UP000273143"/>
    </source>
</evidence>
<proteinExistence type="inferred from homology"/>
<dbReference type="SUPFAM" id="SSF51735">
    <property type="entry name" value="NAD(P)-binding Rossmann-fold domains"/>
    <property type="match status" value="1"/>
</dbReference>
<dbReference type="GO" id="GO:0008202">
    <property type="term" value="P:steroid metabolic process"/>
    <property type="evidence" value="ECO:0007669"/>
    <property type="project" value="TreeGrafter"/>
</dbReference>
<keyword evidence="3" id="KW-1185">Reference proteome</keyword>
<dbReference type="EMBL" id="CP029822">
    <property type="protein sequence ID" value="AZS52130.1"/>
    <property type="molecule type" value="Genomic_DNA"/>
</dbReference>
<dbReference type="Pfam" id="PF00106">
    <property type="entry name" value="adh_short"/>
    <property type="match status" value="1"/>
</dbReference>
<dbReference type="PANTHER" id="PTHR43313:SF1">
    <property type="entry name" value="3BETA-HYDROXYSTEROID DEHYDROGENASE DHS-16"/>
    <property type="match status" value="1"/>
</dbReference>
<dbReference type="InterPro" id="IPR020904">
    <property type="entry name" value="Sc_DH/Rdtase_CS"/>
</dbReference>
<dbReference type="KEGG" id="emo:DM558_00925"/>
<dbReference type="InterPro" id="IPR002347">
    <property type="entry name" value="SDR_fam"/>
</dbReference>
<gene>
    <name evidence="2" type="ORF">DM558_00925</name>
</gene>
<protein>
    <submittedName>
        <fullName evidence="2">SDR family oxidoreductase</fullName>
    </submittedName>
</protein>
<dbReference type="PANTHER" id="PTHR43313">
    <property type="entry name" value="SHORT-CHAIN DEHYDROGENASE/REDUCTASE FAMILY 9C"/>
    <property type="match status" value="1"/>
</dbReference>
<dbReference type="InterPro" id="IPR036291">
    <property type="entry name" value="NAD(P)-bd_dom_sf"/>
</dbReference>
<sequence>MGLTAAHFLKDLGFRVITSCRKETDLLKLKEQGFEAVLLDLDNSESIKNASQEIKEITQGKLYGLFNNAGFGVYGPLQEISREQLERQFSTNVFGLHELTNYLLPLMLAQGEGRIVQTSSVMGFIATPGRGAYAASKYAVEALSDALRLELHNTGIKISLIEPGPITTSFSENVNQVNENNHVKNPGIAAKFSLAPDDVMPYLKHAFTHKKPKIRYRITMVSKSMWYAKRLLPSCWLDKILLIK</sequence>
<accession>A0A451EQK8</accession>
<dbReference type="Gene3D" id="3.40.50.720">
    <property type="entry name" value="NAD(P)-binding Rossmann-like Domain"/>
    <property type="match status" value="1"/>
</dbReference>
<dbReference type="PRINTS" id="PR00081">
    <property type="entry name" value="GDHRDH"/>
</dbReference>
<dbReference type="PROSITE" id="PS00061">
    <property type="entry name" value="ADH_SHORT"/>
    <property type="match status" value="1"/>
</dbReference>
<organism evidence="2 3">
    <name type="scientific">Entomomonas moraniae</name>
    <dbReference type="NCBI Taxonomy" id="2213226"/>
    <lineage>
        <taxon>Bacteria</taxon>
        <taxon>Pseudomonadati</taxon>
        <taxon>Pseudomonadota</taxon>
        <taxon>Gammaproteobacteria</taxon>
        <taxon>Pseudomonadales</taxon>
        <taxon>Pseudomonadaceae</taxon>
        <taxon>Entomomonas</taxon>
    </lineage>
</organism>
<dbReference type="PRINTS" id="PR00080">
    <property type="entry name" value="SDRFAMILY"/>
</dbReference>
<dbReference type="AlphaFoldDB" id="A0A451EQK8"/>
<dbReference type="NCBIfam" id="NF005950">
    <property type="entry name" value="PRK08017.1"/>
    <property type="match status" value="1"/>
</dbReference>